<keyword evidence="2" id="KW-0812">Transmembrane</keyword>
<proteinExistence type="predicted"/>
<protein>
    <recommendedName>
        <fullName evidence="5">Transmembrane protein</fullName>
    </recommendedName>
</protein>
<feature type="compositionally biased region" description="Acidic residues" evidence="1">
    <location>
        <begin position="709"/>
        <end position="718"/>
    </location>
</feature>
<accession>A0A8S1KXV4</accession>
<keyword evidence="2" id="KW-1133">Transmembrane helix</keyword>
<organism evidence="3 4">
    <name type="scientific">Paramecium sonneborni</name>
    <dbReference type="NCBI Taxonomy" id="65129"/>
    <lineage>
        <taxon>Eukaryota</taxon>
        <taxon>Sar</taxon>
        <taxon>Alveolata</taxon>
        <taxon>Ciliophora</taxon>
        <taxon>Intramacronucleata</taxon>
        <taxon>Oligohymenophorea</taxon>
        <taxon>Peniculida</taxon>
        <taxon>Parameciidae</taxon>
        <taxon>Paramecium</taxon>
    </lineage>
</organism>
<evidence type="ECO:0008006" key="5">
    <source>
        <dbReference type="Google" id="ProtNLM"/>
    </source>
</evidence>
<gene>
    <name evidence="3" type="ORF">PSON_ATCC_30995.1.T0120118</name>
</gene>
<feature type="compositionally biased region" description="Low complexity" evidence="1">
    <location>
        <begin position="236"/>
        <end position="247"/>
    </location>
</feature>
<feature type="transmembrane region" description="Helical" evidence="2">
    <location>
        <begin position="76"/>
        <end position="99"/>
    </location>
</feature>
<keyword evidence="4" id="KW-1185">Reference proteome</keyword>
<feature type="compositionally biased region" description="Basic and acidic residues" evidence="1">
    <location>
        <begin position="253"/>
        <end position="263"/>
    </location>
</feature>
<feature type="transmembrane region" description="Helical" evidence="2">
    <location>
        <begin position="111"/>
        <end position="132"/>
    </location>
</feature>
<keyword evidence="2" id="KW-0472">Membrane</keyword>
<dbReference type="OrthoDB" id="2163268at2759"/>
<evidence type="ECO:0000313" key="4">
    <source>
        <dbReference type="Proteomes" id="UP000692954"/>
    </source>
</evidence>
<dbReference type="Proteomes" id="UP000692954">
    <property type="component" value="Unassembled WGS sequence"/>
</dbReference>
<evidence type="ECO:0000256" key="2">
    <source>
        <dbReference type="SAM" id="Phobius"/>
    </source>
</evidence>
<evidence type="ECO:0000313" key="3">
    <source>
        <dbReference type="EMBL" id="CAD8058272.1"/>
    </source>
</evidence>
<sequence>MRQIYEFIVIHIVFYVVSVHNDLKQQEFNPKDIYQVWMLLNMFFASIYIITKKLTLFLVFLLQSYMYIYLSKYNPYYVQAATVLIPIALIDKSNLLIILNQIGAFLISGPYNHNQQILFVFLIIVLAAYIYAKQHVEEILTKKKQKVDQDEKFLQELPFPLFIVNIKSQIHWSNKMARELTVNCGVKQGGSLKQIFQDQDLFLQYLNQDSKELIVQMNTVLIQQSLEQSSLIQSNKNLPQQQQQQPQNAQVSNDHKMAKFQSQKEDNLQKSIHKYLNIACLTLNSLRITEQIQKEILTVLIKPFKINQMRLFMICINANKTFQQNKVLQNHLIQQIKQNGQQMLVSLQQDYQKWDNMRSLEIIRESDLKVISQSIVDLYKIIFEFETYEVSTSFFPQSNLINFQFKGLVTYLIEVFAGRYLQKFTSINLYFDNSIQDKMKGNSTNFSLIFMSILELIAKYSGDKKPSLKINCNLDQVTDQNKAYQIQLQFLWRQDDELDQIFKDFFHQQMMPMNVDPQVQRYLMTIKRLQSYSAMKIFYIEQSVESIELLSELHIFVDFYISDSEESNQQVYQPPQLQITFSREFVGQNPNEIMWQPKKQPQVIIDKNHQAIIRPIKQMPPNFFNKSNLPLNVEAKLPKNQDENISDEVAIQKKQQVIRELIQAQFIKVAPRLSEKIAYLVKKKLESQANKFEDIHFVEDLENNVDREDQGEENEEQSEYGTSDGIKGNSYDDEGQSQTTPNLDSVPANRRHMNFPFQNEFSNSDSRATNQMLQASDLSIITYKKLKIDSITEEIKSNQTETADFSQITMNEQFIQKIAEALEKNSSLKTLKFIKCDLSDQILIKILDSIAKTQIESLHLQHNLLQEKALNYLISLKQAQKEYPVKEIQFHSNLVKEIQISKEKAQLSNLGIKVVIG</sequence>
<dbReference type="EMBL" id="CAJJDN010000012">
    <property type="protein sequence ID" value="CAD8058272.1"/>
    <property type="molecule type" value="Genomic_DNA"/>
</dbReference>
<evidence type="ECO:0000256" key="1">
    <source>
        <dbReference type="SAM" id="MobiDB-lite"/>
    </source>
</evidence>
<feature type="region of interest" description="Disordered" evidence="1">
    <location>
        <begin position="236"/>
        <end position="263"/>
    </location>
</feature>
<name>A0A8S1KXV4_9CILI</name>
<reference evidence="3" key="1">
    <citation type="submission" date="2021-01" db="EMBL/GenBank/DDBJ databases">
        <authorList>
            <consortium name="Genoscope - CEA"/>
            <person name="William W."/>
        </authorList>
    </citation>
    <scope>NUCLEOTIDE SEQUENCE</scope>
</reference>
<feature type="region of interest" description="Disordered" evidence="1">
    <location>
        <begin position="702"/>
        <end position="750"/>
    </location>
</feature>
<comment type="caution">
    <text evidence="3">The sequence shown here is derived from an EMBL/GenBank/DDBJ whole genome shotgun (WGS) entry which is preliminary data.</text>
</comment>
<dbReference type="AlphaFoldDB" id="A0A8S1KXV4"/>